<accession>A0ABY2UM22</accession>
<reference evidence="1 2" key="1">
    <citation type="submission" date="2019-05" db="EMBL/GenBank/DDBJ databases">
        <title>Microbulbifer harenosus sp. nov., an alginate-degrading bacterium isolated from coastal sand.</title>
        <authorList>
            <person name="Huang H."/>
            <person name="Mo K."/>
            <person name="Bao S."/>
        </authorList>
    </citation>
    <scope>NUCLEOTIDE SEQUENCE [LARGE SCALE GENOMIC DNA]</scope>
    <source>
        <strain evidence="1 2">HB161719</strain>
    </source>
</reference>
<evidence type="ECO:0000313" key="1">
    <source>
        <dbReference type="EMBL" id="TLM79543.1"/>
    </source>
</evidence>
<organism evidence="1 2">
    <name type="scientific">Microbulbifer harenosus</name>
    <dbReference type="NCBI Taxonomy" id="2576840"/>
    <lineage>
        <taxon>Bacteria</taxon>
        <taxon>Pseudomonadati</taxon>
        <taxon>Pseudomonadota</taxon>
        <taxon>Gammaproteobacteria</taxon>
        <taxon>Cellvibrionales</taxon>
        <taxon>Microbulbiferaceae</taxon>
        <taxon>Microbulbifer</taxon>
    </lineage>
</organism>
<comment type="caution">
    <text evidence="1">The sequence shown here is derived from an EMBL/GenBank/DDBJ whole genome shotgun (WGS) entry which is preliminary data.</text>
</comment>
<dbReference type="RefSeq" id="WP_138233951.1">
    <property type="nucleotide sequence ID" value="NZ_CP185860.1"/>
</dbReference>
<protein>
    <submittedName>
        <fullName evidence="1">DUF2007 domain-containing protein</fullName>
    </submittedName>
</protein>
<dbReference type="EMBL" id="VANI01000002">
    <property type="protein sequence ID" value="TLM79543.1"/>
    <property type="molecule type" value="Genomic_DNA"/>
</dbReference>
<sequence>MASKIFTTNDQLLGSYLRNLMESAGYSVLTQKTRIETSQEPQQSFGNIDWHSELWLIHDADLAKAQQFLQQALSRESA</sequence>
<evidence type="ECO:0000313" key="2">
    <source>
        <dbReference type="Proteomes" id="UP000306791"/>
    </source>
</evidence>
<gene>
    <name evidence="1" type="ORF">FDY93_01315</name>
</gene>
<keyword evidence="2" id="KW-1185">Reference proteome</keyword>
<name>A0ABY2UM22_9GAMM</name>
<proteinExistence type="predicted"/>
<dbReference type="Proteomes" id="UP000306791">
    <property type="component" value="Unassembled WGS sequence"/>
</dbReference>